<keyword evidence="3" id="KW-1185">Reference proteome</keyword>
<dbReference type="OrthoDB" id="1489309at2"/>
<dbReference type="RefSeq" id="WP_074612131.1">
    <property type="nucleotide sequence ID" value="NZ_FNGY01000012.1"/>
</dbReference>
<keyword evidence="1" id="KW-0732">Signal</keyword>
<evidence type="ECO:0000313" key="2">
    <source>
        <dbReference type="EMBL" id="SDO18534.1"/>
    </source>
</evidence>
<proteinExistence type="predicted"/>
<reference evidence="3" key="1">
    <citation type="submission" date="2016-10" db="EMBL/GenBank/DDBJ databases">
        <authorList>
            <person name="Varghese N."/>
            <person name="Submissions S."/>
        </authorList>
    </citation>
    <scope>NUCLEOTIDE SEQUENCE [LARGE SCALE GENOMIC DNA]</scope>
    <source>
        <strain evidence="3">DSM 19110</strain>
    </source>
</reference>
<evidence type="ECO:0000256" key="1">
    <source>
        <dbReference type="SAM" id="SignalP"/>
    </source>
</evidence>
<feature type="signal peptide" evidence="1">
    <location>
        <begin position="1"/>
        <end position="22"/>
    </location>
</feature>
<dbReference type="InterPro" id="IPR025631">
    <property type="entry name" value="Porin_10"/>
</dbReference>
<accession>A0A1H0HHL1</accession>
<dbReference type="AlphaFoldDB" id="A0A1H0HHL1"/>
<gene>
    <name evidence="2" type="ORF">SAMN05421820_112150</name>
</gene>
<protein>
    <submittedName>
        <fullName evidence="2">Putative porin</fullName>
    </submittedName>
</protein>
<dbReference type="Proteomes" id="UP000183200">
    <property type="component" value="Unassembled WGS sequence"/>
</dbReference>
<organism evidence="2 3">
    <name type="scientific">Pedobacter steynii</name>
    <dbReference type="NCBI Taxonomy" id="430522"/>
    <lineage>
        <taxon>Bacteria</taxon>
        <taxon>Pseudomonadati</taxon>
        <taxon>Bacteroidota</taxon>
        <taxon>Sphingobacteriia</taxon>
        <taxon>Sphingobacteriales</taxon>
        <taxon>Sphingobacteriaceae</taxon>
        <taxon>Pedobacter</taxon>
    </lineage>
</organism>
<evidence type="ECO:0000313" key="3">
    <source>
        <dbReference type="Proteomes" id="UP000183200"/>
    </source>
</evidence>
<name>A0A1H0HHL1_9SPHI</name>
<dbReference type="EMBL" id="FNGY01000012">
    <property type="protein sequence ID" value="SDO18534.1"/>
    <property type="molecule type" value="Genomic_DNA"/>
</dbReference>
<dbReference type="STRING" id="430522.BFS30_12840"/>
<sequence length="685" mass="78585">MYKSIALFVFCFLFLGAGTLFAQDLKTKVNDNKLLDSLRKKEENGLDSVIFTSRFIRYTTLKLTKDSIQTLALDTSLNGFQNFSVIAQPRRPTIGTGNLGLAAMPMLFEPLKTIGFDAGFHSLDFYAIGHDDIKYYQARTPYTNLYFASAGETEAVFKVTHSQNIKPNWNIGANFNRIGANGYYTRQRGDHLNADLFTWYQSPNKRYNLWVNAIFNTLKARENGSVFNDDVYNSNSQTLGLDHMSESVRLGDAGHIYRSKTFMIKQTYFVGRIDSLAQEISQKILPTNKIAYTFKYSTNSYTFHKGTADDGSAIPAGISNLSFTYDSTRYMNVQNEFMYSFFLRAKGNSIIKNELKLDAGIRHDFYKYGQGVYYPDRKNAYYDYRSSFQNVTLLGSAGYRFSSRIDLNVDVQQIFQGRNSGDFLYEAKSNVLLSKSVGRIVLGGYFQNKSPEEVYTRYFGNHYDWEAAFNRTKTINLSFKYYHDKLKFEAAAEYYLINDYLYFTMPAIPVKDGVPTMSEADFYKKNANNIVPAQLGSVNLLKITLGKKLNFGKFNLDSYLVYQKTDNPNILRTPEVYAFASLYLDHTFFKALKTNVGFDIRYNTPYKNYSYSAPAGQFYVGEGRTFDSYPIVDVWVKASLRKANLFVKTDYANQGLLSKGYYSVNRYPMMDRVLFKFGVSWSFYD</sequence>
<dbReference type="Pfam" id="PF14121">
    <property type="entry name" value="Porin_10"/>
    <property type="match status" value="1"/>
</dbReference>
<dbReference type="SUPFAM" id="SSF56935">
    <property type="entry name" value="Porins"/>
    <property type="match status" value="1"/>
</dbReference>
<feature type="chain" id="PRO_5010238081" evidence="1">
    <location>
        <begin position="23"/>
        <end position="685"/>
    </location>
</feature>